<name>A0EZ07_9ABAC</name>
<dbReference type="EMBL" id="MZ394738">
    <property type="protein sequence ID" value="QWV59629.1"/>
    <property type="molecule type" value="Genomic_DNA"/>
</dbReference>
<dbReference type="KEGG" id="vg:5176446"/>
<dbReference type="Pfam" id="PF06878">
    <property type="entry name" value="Pkip-1"/>
    <property type="match status" value="1"/>
</dbReference>
<reference evidence="1 4" key="3">
    <citation type="journal article" date="2007" name="Virology">
        <title>Genome sequence and organization of a nucleopolyhedrovirus that infects the tea looper caterpillar, Ectropis obliqua.</title>
        <authorList>
            <person name="Ma X.C."/>
            <person name="Shang J.Y."/>
            <person name="Yang Z.N."/>
            <person name="Bao Y.Y."/>
            <person name="Xiao Q."/>
            <person name="Zhang C.X."/>
        </authorList>
    </citation>
    <scope>NUCLEOTIDE SEQUENCE [LARGE SCALE GENOMIC DNA]</scope>
    <source>
        <strain evidence="1 4">A1</strain>
    </source>
</reference>
<evidence type="ECO:0000313" key="1">
    <source>
        <dbReference type="EMBL" id="ABI35787.1"/>
    </source>
</evidence>
<reference evidence="2" key="4">
    <citation type="submission" date="2013-04" db="EMBL/GenBank/DDBJ databases">
        <authorList>
            <person name="Chen J."/>
            <person name="Hu Y."/>
            <person name="Yin Y."/>
            <person name="Wang B."/>
            <person name="Zhu Y."/>
        </authorList>
    </citation>
    <scope>NUCLEOTIDE SEQUENCE</scope>
    <source>
        <strain evidence="2">Unioasis 1</strain>
    </source>
</reference>
<evidence type="ECO:0000313" key="4">
    <source>
        <dbReference type="Proteomes" id="UP000214344"/>
    </source>
</evidence>
<gene>
    <name evidence="3" type="ORF">QF4000043</name>
    <name evidence="2" type="ORF">wdlz-06GM114</name>
</gene>
<dbReference type="Proteomes" id="UP000214344">
    <property type="component" value="Segment"/>
</dbReference>
<dbReference type="RefSeq" id="YP_874297.1">
    <property type="nucleotide sequence ID" value="NC_008586.1"/>
</dbReference>
<reference evidence="3" key="5">
    <citation type="submission" date="2021-06" db="EMBL/GenBank/DDBJ databases">
        <authorList>
            <person name="Xiao Q."/>
            <person name="Zhang X.X."/>
            <person name="Tang M.J."/>
        </authorList>
    </citation>
    <scope>NUCLEOTIDE SEQUENCE</scope>
    <source>
        <strain evidence="3">QF4</strain>
    </source>
</reference>
<organism evidence="1 4">
    <name type="scientific">Ectropis obliqua nucleopolyhedrovirus</name>
    <dbReference type="NCBI Taxonomy" id="59376"/>
    <lineage>
        <taxon>Viruses</taxon>
        <taxon>Viruses incertae sedis</taxon>
        <taxon>Naldaviricetes</taxon>
        <taxon>Lefavirales</taxon>
        <taxon>Baculoviridae</taxon>
        <taxon>Alphabaculovirus</taxon>
        <taxon>Alphabaculovirus ecobliquae</taxon>
    </lineage>
</organism>
<evidence type="ECO:0000313" key="2">
    <source>
        <dbReference type="EMBL" id="AGS47949.1"/>
    </source>
</evidence>
<evidence type="ECO:0000313" key="3">
    <source>
        <dbReference type="EMBL" id="QWV59629.1"/>
    </source>
</evidence>
<reference evidence="1" key="2">
    <citation type="submission" date="2006-07" db="EMBL/GenBank/DDBJ databases">
        <authorList>
            <person name="Zhang C.-X."/>
            <person name="Yang Z.-N."/>
            <person name="Ma X.-C."/>
            <person name="Xiao Q."/>
        </authorList>
    </citation>
    <scope>NUCLEOTIDE SEQUENCE</scope>
    <source>
        <strain evidence="1">A1</strain>
    </source>
</reference>
<accession>A0EZ07</accession>
<dbReference type="EMBL" id="DQ837165">
    <property type="protein sequence ID" value="ABI35787.1"/>
    <property type="molecule type" value="Genomic_DNA"/>
</dbReference>
<dbReference type="OrthoDB" id="12745at10239"/>
<reference evidence="1 4" key="1">
    <citation type="journal article" date="2006" name="J. Microbiol.">
        <title>Morphological, phylogenetic and biological characteristics of Ectropis obliqua single-nucleocapsid nucleopolyhedrovirus.</title>
        <authorList>
            <person name="Ma X.C."/>
            <person name="Xu H.J."/>
            <person name="Tang M.J."/>
            <person name="Xiao Q."/>
            <person name="Hong J."/>
            <person name="Zhang C.X."/>
        </authorList>
    </citation>
    <scope>NUCLEOTIDE SEQUENCE [LARGE SCALE GENOMIC DNA]</scope>
    <source>
        <strain evidence="1 4">A1</strain>
    </source>
</reference>
<protein>
    <submittedName>
        <fullName evidence="1">PK interacting protein</fullName>
    </submittedName>
</protein>
<proteinExistence type="predicted"/>
<sequence>MEQTFIENKNDNNAVAESQTIIDNLHKKRNRYHDEYQQKVMAFLKRNKNEIYNNFVVELYIMSAVLFGMDEQVYSLDNNLSEANKIDFINNLNELGLQNDMVETMYKTQELDELLKQYSIDAITNEIIVKVLKRNAKNFVGVLLQFLNKRNAYRKNANNSLLDEVVFLKALLIKHLCTMQKLSEYRDLN</sequence>
<dbReference type="EMBL" id="KC960018">
    <property type="protein sequence ID" value="AGS47949.1"/>
    <property type="molecule type" value="Genomic_DNA"/>
</dbReference>
<keyword evidence="4" id="KW-1185">Reference proteome</keyword>
<dbReference type="InterPro" id="IPR009672">
    <property type="entry name" value="Pkip-1"/>
</dbReference>